<keyword evidence="7" id="KW-1185">Reference proteome</keyword>
<evidence type="ECO:0000313" key="6">
    <source>
        <dbReference type="EMBL" id="MFC0848221.1"/>
    </source>
</evidence>
<comment type="caution">
    <text evidence="6">The sequence shown here is derived from an EMBL/GenBank/DDBJ whole genome shotgun (WGS) entry which is preliminary data.</text>
</comment>
<evidence type="ECO:0000256" key="4">
    <source>
        <dbReference type="SAM" id="SignalP"/>
    </source>
</evidence>
<reference evidence="6 7" key="1">
    <citation type="submission" date="2024-09" db="EMBL/GenBank/DDBJ databases">
        <authorList>
            <person name="Sun Q."/>
            <person name="Mori K."/>
        </authorList>
    </citation>
    <scope>NUCLEOTIDE SEQUENCE [LARGE SCALE GENOMIC DNA]</scope>
    <source>
        <strain evidence="6 7">JCM 4557</strain>
    </source>
</reference>
<dbReference type="Proteomes" id="UP001589887">
    <property type="component" value="Unassembled WGS sequence"/>
</dbReference>
<feature type="chain" id="PRO_5045376541" description="Beta-lactamase" evidence="4">
    <location>
        <begin position="36"/>
        <end position="328"/>
    </location>
</feature>
<evidence type="ECO:0000256" key="3">
    <source>
        <dbReference type="SAM" id="MobiDB-lite"/>
    </source>
</evidence>
<keyword evidence="6" id="KW-0378">Hydrolase</keyword>
<dbReference type="PROSITE" id="PS51318">
    <property type="entry name" value="TAT"/>
    <property type="match status" value="1"/>
</dbReference>
<dbReference type="RefSeq" id="WP_394322821.1">
    <property type="nucleotide sequence ID" value="NZ_JBHMQV010000009.1"/>
</dbReference>
<evidence type="ECO:0000256" key="2">
    <source>
        <dbReference type="ARBA" id="ARBA00030171"/>
    </source>
</evidence>
<accession>A0ABV6TSF5</accession>
<dbReference type="GO" id="GO:0016787">
    <property type="term" value="F:hydrolase activity"/>
    <property type="evidence" value="ECO:0007669"/>
    <property type="project" value="UniProtKB-KW"/>
</dbReference>
<feature type="region of interest" description="Disordered" evidence="3">
    <location>
        <begin position="286"/>
        <end position="328"/>
    </location>
</feature>
<dbReference type="EMBL" id="JBHMQV010000009">
    <property type="protein sequence ID" value="MFC0848221.1"/>
    <property type="molecule type" value="Genomic_DNA"/>
</dbReference>
<feature type="signal peptide" evidence="4">
    <location>
        <begin position="1"/>
        <end position="35"/>
    </location>
</feature>
<protein>
    <recommendedName>
        <fullName evidence="1">Beta-lactamase</fullName>
    </recommendedName>
    <alternativeName>
        <fullName evidence="2">Penicillinase</fullName>
    </alternativeName>
</protein>
<proteinExistence type="predicted"/>
<dbReference type="PANTHER" id="PTHR35333:SF3">
    <property type="entry name" value="BETA-LACTAMASE-TYPE TRANSPEPTIDASE FOLD CONTAINING PROTEIN"/>
    <property type="match status" value="1"/>
</dbReference>
<keyword evidence="4" id="KW-0732">Signal</keyword>
<dbReference type="Gene3D" id="3.40.710.10">
    <property type="entry name" value="DD-peptidase/beta-lactamase superfamily"/>
    <property type="match status" value="1"/>
</dbReference>
<feature type="domain" description="Beta-lactamase class A catalytic" evidence="5">
    <location>
        <begin position="123"/>
        <end position="262"/>
    </location>
</feature>
<evidence type="ECO:0000256" key="1">
    <source>
        <dbReference type="ARBA" id="ARBA00018879"/>
    </source>
</evidence>
<dbReference type="InterPro" id="IPR000871">
    <property type="entry name" value="Beta-lactam_class-A"/>
</dbReference>
<evidence type="ECO:0000313" key="7">
    <source>
        <dbReference type="Proteomes" id="UP001589887"/>
    </source>
</evidence>
<dbReference type="InterPro" id="IPR006311">
    <property type="entry name" value="TAT_signal"/>
</dbReference>
<dbReference type="SUPFAM" id="SSF56601">
    <property type="entry name" value="beta-lactamase/transpeptidase-like"/>
    <property type="match status" value="1"/>
</dbReference>
<dbReference type="InterPro" id="IPR012338">
    <property type="entry name" value="Beta-lactam/transpept-like"/>
</dbReference>
<name>A0ABV6TSF5_9ACTN</name>
<dbReference type="Pfam" id="PF13354">
    <property type="entry name" value="Beta-lactamase2"/>
    <property type="match status" value="1"/>
</dbReference>
<dbReference type="PANTHER" id="PTHR35333">
    <property type="entry name" value="BETA-LACTAMASE"/>
    <property type="match status" value="1"/>
</dbReference>
<organism evidence="6 7">
    <name type="scientific">Streptomyces noboritoensis</name>
    <dbReference type="NCBI Taxonomy" id="67337"/>
    <lineage>
        <taxon>Bacteria</taxon>
        <taxon>Bacillati</taxon>
        <taxon>Actinomycetota</taxon>
        <taxon>Actinomycetes</taxon>
        <taxon>Kitasatosporales</taxon>
        <taxon>Streptomycetaceae</taxon>
        <taxon>Streptomyces</taxon>
    </lineage>
</organism>
<evidence type="ECO:0000259" key="5">
    <source>
        <dbReference type="Pfam" id="PF13354"/>
    </source>
</evidence>
<gene>
    <name evidence="6" type="ORF">ACFH04_31605</name>
</gene>
<dbReference type="InterPro" id="IPR045155">
    <property type="entry name" value="Beta-lactam_cat"/>
</dbReference>
<sequence length="328" mass="34353">MPRHFRTARISSRARRGALSLAVAAGVLAPVVAGAAPASAAASVTCTSNKAGLAAKLSKDITSALSGRSSLTAVALYDRSTGTKCELRATDTFDSASVVKATVLATLLWDATKQHRSLTSNERALATKMITESDNGSTSTLWKQLGTGRVSAFLKAAGMTQTTPGSDGYWGLTRITARDQAKLLALLTSPNSVLSEDAREYELGLMNRVRSDQRWGTPAGVQGGTTVQVKNGWLSRATHGWRVHSIGAFTDNGHDYGIAVLTEDNGTMGQGISTIEAVARAVHADLGRPSEGGKPWNPPKRPTVASEAIPPVPEAPAGRDLVSTVQAH</sequence>